<dbReference type="EC" id="2.7.7.65" evidence="1"/>
<dbReference type="OrthoDB" id="9778432at2"/>
<dbReference type="GO" id="GO:0052621">
    <property type="term" value="F:diguanylate cyclase activity"/>
    <property type="evidence" value="ECO:0007669"/>
    <property type="project" value="UniProtKB-EC"/>
</dbReference>
<evidence type="ECO:0000256" key="1">
    <source>
        <dbReference type="ARBA" id="ARBA00012528"/>
    </source>
</evidence>
<dbReference type="InterPro" id="IPR000160">
    <property type="entry name" value="GGDEF_dom"/>
</dbReference>
<gene>
    <name evidence="7" type="ORF">DPRO_3299</name>
</gene>
<dbReference type="PROSITE" id="PS50887">
    <property type="entry name" value="GGDEF"/>
    <property type="match status" value="1"/>
</dbReference>
<dbReference type="SUPFAM" id="SSF52172">
    <property type="entry name" value="CheY-like"/>
    <property type="match status" value="1"/>
</dbReference>
<evidence type="ECO:0000313" key="7">
    <source>
        <dbReference type="EMBL" id="SOB60211.1"/>
    </source>
</evidence>
<feature type="domain" description="Response regulatory" evidence="5">
    <location>
        <begin position="2"/>
        <end position="124"/>
    </location>
</feature>
<accession>A0A2C8FCN7</accession>
<dbReference type="GO" id="GO:0000160">
    <property type="term" value="P:phosphorelay signal transduction system"/>
    <property type="evidence" value="ECO:0007669"/>
    <property type="project" value="InterPro"/>
</dbReference>
<dbReference type="InterPro" id="IPR029787">
    <property type="entry name" value="Nucleotide_cyclase"/>
</dbReference>
<dbReference type="PANTHER" id="PTHR45138:SF9">
    <property type="entry name" value="DIGUANYLATE CYCLASE DGCM-RELATED"/>
    <property type="match status" value="1"/>
</dbReference>
<feature type="modified residue" description="4-aspartylphosphate" evidence="3">
    <location>
        <position position="57"/>
    </location>
</feature>
<protein>
    <recommendedName>
        <fullName evidence="1">diguanylate cyclase</fullName>
        <ecNumber evidence="1">2.7.7.65</ecNumber>
    </recommendedName>
</protein>
<organism evidence="7 8">
    <name type="scientific">Pseudodesulfovibrio profundus</name>
    <dbReference type="NCBI Taxonomy" id="57320"/>
    <lineage>
        <taxon>Bacteria</taxon>
        <taxon>Pseudomonadati</taxon>
        <taxon>Thermodesulfobacteriota</taxon>
        <taxon>Desulfovibrionia</taxon>
        <taxon>Desulfovibrionales</taxon>
        <taxon>Desulfovibrionaceae</taxon>
    </lineage>
</organism>
<dbReference type="InterPro" id="IPR043128">
    <property type="entry name" value="Rev_trsase/Diguanyl_cyclase"/>
</dbReference>
<dbReference type="GO" id="GO:0005886">
    <property type="term" value="C:plasma membrane"/>
    <property type="evidence" value="ECO:0007669"/>
    <property type="project" value="TreeGrafter"/>
</dbReference>
<keyword evidence="3" id="KW-0597">Phosphoprotein</keyword>
<dbReference type="SMART" id="SM00267">
    <property type="entry name" value="GGDEF"/>
    <property type="match status" value="1"/>
</dbReference>
<dbReference type="PANTHER" id="PTHR45138">
    <property type="entry name" value="REGULATORY COMPONENTS OF SENSORY TRANSDUCTION SYSTEM"/>
    <property type="match status" value="1"/>
</dbReference>
<dbReference type="NCBIfam" id="TIGR00254">
    <property type="entry name" value="GGDEF"/>
    <property type="match status" value="1"/>
</dbReference>
<dbReference type="PROSITE" id="PS50110">
    <property type="entry name" value="RESPONSE_REGULATORY"/>
    <property type="match status" value="1"/>
</dbReference>
<keyword evidence="8" id="KW-1185">Reference proteome</keyword>
<dbReference type="GO" id="GO:1902201">
    <property type="term" value="P:negative regulation of bacterial-type flagellum-dependent cell motility"/>
    <property type="evidence" value="ECO:0007669"/>
    <property type="project" value="TreeGrafter"/>
</dbReference>
<dbReference type="Pfam" id="PF00072">
    <property type="entry name" value="Response_reg"/>
    <property type="match status" value="1"/>
</dbReference>
<evidence type="ECO:0000313" key="8">
    <source>
        <dbReference type="Proteomes" id="UP000219215"/>
    </source>
</evidence>
<dbReference type="Proteomes" id="UP000219215">
    <property type="component" value="Chromosome DPRO"/>
</dbReference>
<dbReference type="FunFam" id="3.30.70.270:FF:000001">
    <property type="entry name" value="Diguanylate cyclase domain protein"/>
    <property type="match status" value="1"/>
</dbReference>
<dbReference type="SUPFAM" id="SSF55073">
    <property type="entry name" value="Nucleotide cyclase"/>
    <property type="match status" value="1"/>
</dbReference>
<comment type="catalytic activity">
    <reaction evidence="2">
        <text>2 GTP = 3',3'-c-di-GMP + 2 diphosphate</text>
        <dbReference type="Rhea" id="RHEA:24898"/>
        <dbReference type="ChEBI" id="CHEBI:33019"/>
        <dbReference type="ChEBI" id="CHEBI:37565"/>
        <dbReference type="ChEBI" id="CHEBI:58805"/>
        <dbReference type="EC" id="2.7.7.65"/>
    </reaction>
</comment>
<evidence type="ECO:0000256" key="3">
    <source>
        <dbReference type="PROSITE-ProRule" id="PRU00169"/>
    </source>
</evidence>
<dbReference type="Gene3D" id="3.40.50.2300">
    <property type="match status" value="1"/>
</dbReference>
<keyword evidence="4" id="KW-0175">Coiled coil</keyword>
<evidence type="ECO:0000256" key="4">
    <source>
        <dbReference type="SAM" id="Coils"/>
    </source>
</evidence>
<dbReference type="Pfam" id="PF00990">
    <property type="entry name" value="GGDEF"/>
    <property type="match status" value="1"/>
</dbReference>
<evidence type="ECO:0000259" key="5">
    <source>
        <dbReference type="PROSITE" id="PS50110"/>
    </source>
</evidence>
<feature type="domain" description="GGDEF" evidence="6">
    <location>
        <begin position="181"/>
        <end position="318"/>
    </location>
</feature>
<sequence length="323" mass="35522">MRILIVDDCPTTTIHMCGLLKQAGYPKTSVARDYCQAISMLHAAAQRRQPIDLILMDISLPGTDGIAATLTIKADKTFEDIPIVIVTNHNEESILDRSFAAGASDFIVKPVSMIELRARIRSVLQLREEMDKRKMRERELEALARKLEKMSNLDGLTGIANRRCFDDALVKEWVRNGRHDTPMALLMIDIDHFKAYNDTLGHVLGDDCLVAVAEGIMASIHRPGDMAARYGGEEFAVILSHTGYEGAHAVADTIHTNINGSNIHHPHSYAGHNVTVSIGVASCIPSCQTTPAQLLTAADTALYRAKQNGRNRTEVVCLGQTKR</sequence>
<reference evidence="8" key="1">
    <citation type="submission" date="2017-09" db="EMBL/GenBank/DDBJ databases">
        <authorList>
            <person name="Regsiter A."/>
            <person name="William W."/>
        </authorList>
    </citation>
    <scope>NUCLEOTIDE SEQUENCE [LARGE SCALE GENOMIC DNA]</scope>
    <source>
        <strain evidence="8">500-1</strain>
    </source>
</reference>
<dbReference type="KEGG" id="pprf:DPRO_3299"/>
<feature type="coiled-coil region" evidence="4">
    <location>
        <begin position="126"/>
        <end position="153"/>
    </location>
</feature>
<dbReference type="EMBL" id="LT907975">
    <property type="protein sequence ID" value="SOB60211.1"/>
    <property type="molecule type" value="Genomic_DNA"/>
</dbReference>
<evidence type="ECO:0000259" key="6">
    <source>
        <dbReference type="PROSITE" id="PS50887"/>
    </source>
</evidence>
<dbReference type="SMART" id="SM00448">
    <property type="entry name" value="REC"/>
    <property type="match status" value="1"/>
</dbReference>
<dbReference type="GO" id="GO:0043709">
    <property type="term" value="P:cell adhesion involved in single-species biofilm formation"/>
    <property type="evidence" value="ECO:0007669"/>
    <property type="project" value="TreeGrafter"/>
</dbReference>
<dbReference type="InterPro" id="IPR050469">
    <property type="entry name" value="Diguanylate_Cyclase"/>
</dbReference>
<dbReference type="InterPro" id="IPR011006">
    <property type="entry name" value="CheY-like_superfamily"/>
</dbReference>
<dbReference type="Gene3D" id="3.30.70.270">
    <property type="match status" value="1"/>
</dbReference>
<dbReference type="AlphaFoldDB" id="A0A2C8FCN7"/>
<proteinExistence type="predicted"/>
<dbReference type="InterPro" id="IPR001789">
    <property type="entry name" value="Sig_transdc_resp-reg_receiver"/>
</dbReference>
<name>A0A2C8FCN7_9BACT</name>
<evidence type="ECO:0000256" key="2">
    <source>
        <dbReference type="ARBA" id="ARBA00034247"/>
    </source>
</evidence>
<dbReference type="RefSeq" id="WP_097012969.1">
    <property type="nucleotide sequence ID" value="NZ_LT907975.1"/>
</dbReference>
<dbReference type="CDD" id="cd01949">
    <property type="entry name" value="GGDEF"/>
    <property type="match status" value="1"/>
</dbReference>